<organism evidence="1 2">
    <name type="scientific">Babesia microti (strain RI)</name>
    <dbReference type="NCBI Taxonomy" id="1133968"/>
    <lineage>
        <taxon>Eukaryota</taxon>
        <taxon>Sar</taxon>
        <taxon>Alveolata</taxon>
        <taxon>Apicomplexa</taxon>
        <taxon>Aconoidasida</taxon>
        <taxon>Piroplasmida</taxon>
        <taxon>Babesiidae</taxon>
        <taxon>Babesia</taxon>
    </lineage>
</organism>
<reference evidence="1 2" key="3">
    <citation type="journal article" date="2016" name="Sci. Rep.">
        <title>Genome-wide diversity and gene expression profiling of Babesia microti isolates identify polymorphic genes that mediate host-pathogen interactions.</title>
        <authorList>
            <person name="Silva J.C."/>
            <person name="Cornillot E."/>
            <person name="McCracken C."/>
            <person name="Usmani-Brown S."/>
            <person name="Dwivedi A."/>
            <person name="Ifeonu O.O."/>
            <person name="Crabtree J."/>
            <person name="Gotia H.T."/>
            <person name="Virji A.Z."/>
            <person name="Reynes C."/>
            <person name="Colinge J."/>
            <person name="Kumar V."/>
            <person name="Lawres L."/>
            <person name="Pazzi J.E."/>
            <person name="Pablo J.V."/>
            <person name="Hung C."/>
            <person name="Brancato J."/>
            <person name="Kumari P."/>
            <person name="Orvis J."/>
            <person name="Tretina K."/>
            <person name="Chibucos M."/>
            <person name="Ott S."/>
            <person name="Sadzewicz L."/>
            <person name="Sengamalay N."/>
            <person name="Shetty A.C."/>
            <person name="Su Q."/>
            <person name="Tallon L."/>
            <person name="Fraser C.M."/>
            <person name="Frutos R."/>
            <person name="Molina D.M."/>
            <person name="Krause P.J."/>
            <person name="Ben Mamoun C."/>
        </authorList>
    </citation>
    <scope>NUCLEOTIDE SEQUENCE [LARGE SCALE GENOMIC DNA]</scope>
    <source>
        <strain evidence="1 2">RI</strain>
    </source>
</reference>
<keyword evidence="2" id="KW-1185">Reference proteome</keyword>
<protein>
    <submittedName>
        <fullName evidence="1">Uncharacterized protein</fullName>
    </submittedName>
</protein>
<evidence type="ECO:0000313" key="2">
    <source>
        <dbReference type="Proteomes" id="UP000002899"/>
    </source>
</evidence>
<evidence type="ECO:0000313" key="1">
    <source>
        <dbReference type="EMBL" id="CCF72853.1"/>
    </source>
</evidence>
<accession>I7I839</accession>
<dbReference type="EMBL" id="FO082871">
    <property type="protein sequence ID" value="CCF72853.1"/>
    <property type="molecule type" value="Genomic_DNA"/>
</dbReference>
<dbReference type="Proteomes" id="UP000002899">
    <property type="component" value="Chromosome I"/>
</dbReference>
<dbReference type="VEuPathDB" id="PiroplasmaDB:BMR1_01G01975"/>
<dbReference type="AlphaFoldDB" id="I7I839"/>
<name>I7I839_BABMR</name>
<sequence length="1226" mass="140446">MSLMCGCDSICATPEDVDKIMYFSDCIFSKNINEGIRMYLSKLYIQLHSDKSKVSDEGLKLFNIFCQITVKIDAISAKHDVENDCDNIPHGIDTSNDECNDIFEIKCNFQIPNDVLMNKETKRELAEDDLSALSGFYQSNYAKVHITFDIFTTSVTSNFKDLILLFNSLIMNGRFDVVEIFITEFHRANEHSICKTISDNWLALVNSFIPTANTQHITYCIKFLCSTVKSCNKARICFCKFVKWAIVRSWALIRATGAGFSIVLLFIKEMIALVVSQQIIDSCEEKNCTFDYAHGKLESIAEFIKQYIYYITKAGGYIDIFEYMETQTCTIIHRVLKSGYTSCSRDPFGCKNCENGFIYEAGRCNICFDCAHTGLRTIHTLLESFLSSKGMASSFEIDSNISKYSPMWICINTQNMGSLVTFSKGFNCDAKMIFSELLCLGDDVPFMCDLILVILTYSLDCEDVYNLVLKIESIYQKLLVKRHSNWLQKVIHILELKGDISHRKCLCKEVKKVIERLSRDCDISLFLANNLDMDANLCISDIRNSTQLDGLYKFVTTIVANINYSGHENVSNFIKIFSSKMAVYSNIEYTSLITLFILSMHMDQDFKPVYTLLVFELCENSKFIADFFYYITNPGIFVFKEDVRSISGAPSESQKFTFFKYLLDNVNDCDPRNAITWTLDLKSLNEKTINYIRLQHSLLSSLTSICGWMSFEKYPHVHYLLNRITGLIEVYDLGKISGFGDTECPCKFDFPADIEGLSLEALVALITTMPYSPTIDGILCRLGIDEQCCKDVKGQMLSVSNDIEYSVMDDETPEHVSRCLEFSGVNLNNLGSTGEPSVALKLAEKMWFQCEVISEDCIWWVTGEPVDYSFICDDNQVLSELKCTIQDSFTCHTYRNLFDSVLNPKSHTKNMDCYDRKCIRFLRVWSYDPEWAFLTLVSSKDWKYVLRKLIKYKPFVENQLGALSQFFSLCEKHLSFDDIRQLKNAFDFSKILLSIDGNLTRIVSDANYRKDILNSMPLDFIQAFYSSLMNIHYPCNDTQSEDLSCGEINKFIDIIYKQNDLGVKNGMIYELSLECAQVMLDNLNLEQVSNPLVRMRLLLHPDKLIVKLVKLNRKLTRGSNFRFLWFTLRKLLAQALELYSTSVDIHGCESIPYLHFLQALLYIMPEFDLYLLHKASIASGSNRWDPVKQHLAIVANRVSVCAIKSLLEITDDSVKKLLVWLKLPSI</sequence>
<proteinExistence type="predicted"/>
<dbReference type="RefSeq" id="XP_012647462.1">
    <property type="nucleotide sequence ID" value="XM_012792008.1"/>
</dbReference>
<dbReference type="KEGG" id="bmic:BMR1_01G01975"/>
<dbReference type="GeneID" id="24423467"/>
<reference evidence="1 2" key="2">
    <citation type="journal article" date="2013" name="PLoS ONE">
        <title>Whole genome mapping and re-organization of the nuclear and mitochondrial genomes of Babesia microti isolates.</title>
        <authorList>
            <person name="Cornillot E."/>
            <person name="Dassouli A."/>
            <person name="Garg A."/>
            <person name="Pachikara N."/>
            <person name="Randazzo S."/>
            <person name="Depoix D."/>
            <person name="Carcy B."/>
            <person name="Delbecq S."/>
            <person name="Frutos R."/>
            <person name="Silva J.C."/>
            <person name="Sutton R."/>
            <person name="Krause P.J."/>
            <person name="Mamoun C.B."/>
        </authorList>
    </citation>
    <scope>NUCLEOTIDE SEQUENCE [LARGE SCALE GENOMIC DNA]</scope>
    <source>
        <strain evidence="1 2">RI</strain>
    </source>
</reference>
<gene>
    <name evidence="1" type="ORF">BMR1_01G01975</name>
</gene>
<reference evidence="1 2" key="1">
    <citation type="journal article" date="2012" name="Nucleic Acids Res.">
        <title>Sequencing of the smallest Apicomplexan genome from the human pathogen Babesia microti.</title>
        <authorList>
            <person name="Cornillot E."/>
            <person name="Hadj-Kaddour K."/>
            <person name="Dassouli A."/>
            <person name="Noel B."/>
            <person name="Ranwez V."/>
            <person name="Vacherie B."/>
            <person name="Augagneur Y."/>
            <person name="Bres V."/>
            <person name="Duclos A."/>
            <person name="Randazzo S."/>
            <person name="Carcy B."/>
            <person name="Debierre-Grockiego F."/>
            <person name="Delbecq S."/>
            <person name="Moubri-Menage K."/>
            <person name="Shams-Eldin H."/>
            <person name="Usmani-Brown S."/>
            <person name="Bringaud F."/>
            <person name="Wincker P."/>
            <person name="Vivares C.P."/>
            <person name="Schwarz R.T."/>
            <person name="Schetters T.P."/>
            <person name="Krause P.J."/>
            <person name="Gorenflot A."/>
            <person name="Berry V."/>
            <person name="Barbe V."/>
            <person name="Ben Mamoun C."/>
        </authorList>
    </citation>
    <scope>NUCLEOTIDE SEQUENCE [LARGE SCALE GENOMIC DNA]</scope>
    <source>
        <strain evidence="1 2">RI</strain>
    </source>
</reference>